<feature type="domain" description="CzcB-like C-terminal circularly permuted SH3-like" evidence="7">
    <location>
        <begin position="390"/>
        <end position="432"/>
    </location>
</feature>
<proteinExistence type="inferred from homology"/>
<evidence type="ECO:0000259" key="8">
    <source>
        <dbReference type="Pfam" id="PF26002"/>
    </source>
</evidence>
<dbReference type="InterPro" id="IPR058982">
    <property type="entry name" value="Beta-barrel_AprE"/>
</dbReference>
<dbReference type="GO" id="GO:0022857">
    <property type="term" value="F:transmembrane transporter activity"/>
    <property type="evidence" value="ECO:0007669"/>
    <property type="project" value="InterPro"/>
</dbReference>
<evidence type="ECO:0000256" key="2">
    <source>
        <dbReference type="ARBA" id="ARBA00009477"/>
    </source>
</evidence>
<dbReference type="InterPro" id="IPR006143">
    <property type="entry name" value="RND_pump_MFP"/>
</dbReference>
<evidence type="ECO:0000256" key="1">
    <source>
        <dbReference type="ARBA" id="ARBA00004196"/>
    </source>
</evidence>
<dbReference type="RefSeq" id="WP_162445458.1">
    <property type="nucleotide sequence ID" value="NZ_CP048222.1"/>
</dbReference>
<dbReference type="Gene3D" id="2.40.420.20">
    <property type="match status" value="1"/>
</dbReference>
<comment type="subcellular location">
    <subcellularLocation>
        <location evidence="1">Cell envelope</location>
    </subcellularLocation>
</comment>
<dbReference type="NCBIfam" id="TIGR01730">
    <property type="entry name" value="RND_mfp"/>
    <property type="match status" value="1"/>
</dbReference>
<comment type="similarity">
    <text evidence="2">Belongs to the membrane fusion protein (MFP) (TC 8.A.1) family.</text>
</comment>
<keyword evidence="3 4" id="KW-0175">Coiled coil</keyword>
<dbReference type="Gene3D" id="1.10.287.470">
    <property type="entry name" value="Helix hairpin bin"/>
    <property type="match status" value="1"/>
</dbReference>
<feature type="domain" description="AprE-like beta-barrel" evidence="8">
    <location>
        <begin position="247"/>
        <end position="338"/>
    </location>
</feature>
<evidence type="ECO:0000256" key="3">
    <source>
        <dbReference type="ARBA" id="ARBA00023054"/>
    </source>
</evidence>
<dbReference type="GO" id="GO:0030313">
    <property type="term" value="C:cell envelope"/>
    <property type="evidence" value="ECO:0007669"/>
    <property type="project" value="UniProtKB-SubCell"/>
</dbReference>
<accession>A0A6C0GN67</accession>
<keyword evidence="10" id="KW-1185">Reference proteome</keyword>
<dbReference type="GO" id="GO:0016020">
    <property type="term" value="C:membrane"/>
    <property type="evidence" value="ECO:0007669"/>
    <property type="project" value="InterPro"/>
</dbReference>
<evidence type="ECO:0000256" key="5">
    <source>
        <dbReference type="SAM" id="MobiDB-lite"/>
    </source>
</evidence>
<dbReference type="Pfam" id="PF25917">
    <property type="entry name" value="BSH_RND"/>
    <property type="match status" value="1"/>
</dbReference>
<feature type="domain" description="Multidrug resistance protein MdtA-like barrel-sandwich hybrid" evidence="6">
    <location>
        <begin position="68"/>
        <end position="227"/>
    </location>
</feature>
<dbReference type="InterPro" id="IPR058625">
    <property type="entry name" value="MdtA-like_BSH"/>
</dbReference>
<feature type="compositionally biased region" description="Polar residues" evidence="5">
    <location>
        <begin position="374"/>
        <end position="386"/>
    </location>
</feature>
<evidence type="ECO:0000313" key="10">
    <source>
        <dbReference type="Proteomes" id="UP000480178"/>
    </source>
</evidence>
<name>A0A6C0GN67_9BACT</name>
<evidence type="ECO:0000313" key="9">
    <source>
        <dbReference type="EMBL" id="QHT69469.1"/>
    </source>
</evidence>
<feature type="region of interest" description="Disordered" evidence="5">
    <location>
        <begin position="442"/>
        <end position="466"/>
    </location>
</feature>
<organism evidence="9 10">
    <name type="scientific">Rhodocytophaga rosea</name>
    <dbReference type="NCBI Taxonomy" id="2704465"/>
    <lineage>
        <taxon>Bacteria</taxon>
        <taxon>Pseudomonadati</taxon>
        <taxon>Bacteroidota</taxon>
        <taxon>Cytophagia</taxon>
        <taxon>Cytophagales</taxon>
        <taxon>Rhodocytophagaceae</taxon>
        <taxon>Rhodocytophaga</taxon>
    </lineage>
</organism>
<evidence type="ECO:0000259" key="6">
    <source>
        <dbReference type="Pfam" id="PF25917"/>
    </source>
</evidence>
<feature type="compositionally biased region" description="Basic and acidic residues" evidence="5">
    <location>
        <begin position="448"/>
        <end position="466"/>
    </location>
</feature>
<evidence type="ECO:0000256" key="4">
    <source>
        <dbReference type="SAM" id="Coils"/>
    </source>
</evidence>
<dbReference type="SUPFAM" id="SSF111369">
    <property type="entry name" value="HlyD-like secretion proteins"/>
    <property type="match status" value="2"/>
</dbReference>
<dbReference type="Proteomes" id="UP000480178">
    <property type="component" value="Chromosome"/>
</dbReference>
<gene>
    <name evidence="9" type="ORF">GXP67_23905</name>
</gene>
<dbReference type="KEGG" id="rhoz:GXP67_23905"/>
<dbReference type="InterPro" id="IPR058649">
    <property type="entry name" value="CzcB_C"/>
</dbReference>
<dbReference type="Gene3D" id="2.40.30.170">
    <property type="match status" value="1"/>
</dbReference>
<dbReference type="Pfam" id="PF26002">
    <property type="entry name" value="Beta-barrel_AprE"/>
    <property type="match status" value="1"/>
</dbReference>
<dbReference type="AlphaFoldDB" id="A0A6C0GN67"/>
<reference evidence="9 10" key="1">
    <citation type="submission" date="2020-01" db="EMBL/GenBank/DDBJ databases">
        <authorList>
            <person name="Kim M.K."/>
        </authorList>
    </citation>
    <scope>NUCLEOTIDE SEQUENCE [LARGE SCALE GENOMIC DNA]</scope>
    <source>
        <strain evidence="9 10">172606-1</strain>
    </source>
</reference>
<dbReference type="InterPro" id="IPR050465">
    <property type="entry name" value="UPF0194_transport"/>
</dbReference>
<dbReference type="Pfam" id="PF25975">
    <property type="entry name" value="CzcB_C"/>
    <property type="match status" value="1"/>
</dbReference>
<dbReference type="PANTHER" id="PTHR32347:SF14">
    <property type="entry name" value="EFFLUX SYSTEM COMPONENT YKNX-RELATED"/>
    <property type="match status" value="1"/>
</dbReference>
<dbReference type="PANTHER" id="PTHR32347">
    <property type="entry name" value="EFFLUX SYSTEM COMPONENT YKNX-RELATED"/>
    <property type="match status" value="1"/>
</dbReference>
<dbReference type="EMBL" id="CP048222">
    <property type="protein sequence ID" value="QHT69469.1"/>
    <property type="molecule type" value="Genomic_DNA"/>
</dbReference>
<sequence>MAKRKKSNKLLIILGSVVVVLIAASLIAKQAGWIGKEKPVEVEMAKAKRTEIIEKVSASGKIQPEVEVKISPDVSGEIIELKVAEGDSVTNGQLLLKIRPDNYLSAVDRAQANMNNNRANLSQTRARLSQAKVQLERSKIEYERNKKLYDQKVISDADYVTAETNFKVAQEEVTSAEQNLEAAKYLVQSAEAGLRDAQENLRKTSIFSPVNGTVSKLSVEKGERVVGTSQMAGTEMLRLANLNNMEVLVDVNENDIVRVQLGDTAIIEVDSYANMDKQFKGIVTEISNTAKTAVTQDAVTEFEVKVRILNESYADLVNKKSKLSPFRPGMTASVDIITERKENILSVPLAAVTTRNPNAPVGGPEGPGQGNEQATNSNTPAKQVSNKADETKEVVFVHNNGKVEMREVKTGISDFENIEIISGLKEGDEVISGPFLVVSKRLNSGDAVAKKEQGKNDNKDKGKPSA</sequence>
<feature type="coiled-coil region" evidence="4">
    <location>
        <begin position="107"/>
        <end position="200"/>
    </location>
</feature>
<feature type="region of interest" description="Disordered" evidence="5">
    <location>
        <begin position="354"/>
        <end position="387"/>
    </location>
</feature>
<protein>
    <submittedName>
        <fullName evidence="9">Efflux RND transporter periplasmic adaptor subunit</fullName>
    </submittedName>
</protein>
<dbReference type="Gene3D" id="2.40.50.100">
    <property type="match status" value="1"/>
</dbReference>
<evidence type="ECO:0000259" key="7">
    <source>
        <dbReference type="Pfam" id="PF25975"/>
    </source>
</evidence>